<evidence type="ECO:0000256" key="2">
    <source>
        <dbReference type="SAM" id="Phobius"/>
    </source>
</evidence>
<accession>A0A931DVR7</accession>
<dbReference type="FunFam" id="3.60.40.10:FF:000058">
    <property type="entry name" value="Stage II sporulation protein E"/>
    <property type="match status" value="1"/>
</dbReference>
<dbReference type="EMBL" id="JADOUA010000001">
    <property type="protein sequence ID" value="MBG6093623.1"/>
    <property type="molecule type" value="Genomic_DNA"/>
</dbReference>
<name>A0A931DVR7_9ACTN</name>
<dbReference type="PANTHER" id="PTHR43156:SF2">
    <property type="entry name" value="STAGE II SPORULATION PROTEIN E"/>
    <property type="match status" value="1"/>
</dbReference>
<evidence type="ECO:0000256" key="1">
    <source>
        <dbReference type="ARBA" id="ARBA00022801"/>
    </source>
</evidence>
<dbReference type="PANTHER" id="PTHR43156">
    <property type="entry name" value="STAGE II SPORULATION PROTEIN E-RELATED"/>
    <property type="match status" value="1"/>
</dbReference>
<gene>
    <name evidence="4" type="ORF">IW256_007736</name>
</gene>
<evidence type="ECO:0000259" key="3">
    <source>
        <dbReference type="SMART" id="SM00331"/>
    </source>
</evidence>
<dbReference type="Pfam" id="PF07228">
    <property type="entry name" value="SpoIIE"/>
    <property type="match status" value="1"/>
</dbReference>
<reference evidence="4" key="1">
    <citation type="submission" date="2020-11" db="EMBL/GenBank/DDBJ databases">
        <title>Sequencing the genomes of 1000 actinobacteria strains.</title>
        <authorList>
            <person name="Klenk H.-P."/>
        </authorList>
    </citation>
    <scope>NUCLEOTIDE SEQUENCE</scope>
    <source>
        <strain evidence="4">DSM 43175</strain>
    </source>
</reference>
<dbReference type="InterPro" id="IPR052016">
    <property type="entry name" value="Bact_Sigma-Reg"/>
</dbReference>
<evidence type="ECO:0000313" key="5">
    <source>
        <dbReference type="Proteomes" id="UP000614047"/>
    </source>
</evidence>
<keyword evidence="2" id="KW-0472">Membrane</keyword>
<dbReference type="InterPro" id="IPR001932">
    <property type="entry name" value="PPM-type_phosphatase-like_dom"/>
</dbReference>
<sequence length="366" mass="39004">MPEHRQTGSLSRRWRSLLQLTVPLGLLVVIAVAAVQVPMSVDLEPLLVVAPALTASFAGPRATAAVGLVAVGVQGLLRVVRDDLTATESLIQVSALVLVTMFVVGYAAVRDRRQRELDQVRLVSEATQQVLLRPLPRRMGPLRIASAYLAAAKEARVGGDLYAAARTAEGTRLIIGDVRGKGLAALGDAAVLLGAFHEAARTRTTLPGLAGHLEASVDRNVTEVAEHDQNAQENFITAAILNLPDADPVVELVDCGHPPPLLLNGHGVVPLQAERPALPLGLGGLSQDGYEVSRFPFKSGDLLLLYTDGVIEARDSHGAFYPLAERVGAWHDLEPDDLVQRVREDLLAHAGGRLDDDAAMIAVRLD</sequence>
<protein>
    <submittedName>
        <fullName evidence="4">Serine phosphatase RsbU (Regulator of sigma subunit)</fullName>
    </submittedName>
</protein>
<evidence type="ECO:0000313" key="4">
    <source>
        <dbReference type="EMBL" id="MBG6093623.1"/>
    </source>
</evidence>
<dbReference type="InterPro" id="IPR036457">
    <property type="entry name" value="PPM-type-like_dom_sf"/>
</dbReference>
<feature type="transmembrane region" description="Helical" evidence="2">
    <location>
        <begin position="90"/>
        <end position="109"/>
    </location>
</feature>
<dbReference type="RefSeq" id="WP_197015662.1">
    <property type="nucleotide sequence ID" value="NZ_BAABES010000003.1"/>
</dbReference>
<dbReference type="AlphaFoldDB" id="A0A931DVR7"/>
<dbReference type="SUPFAM" id="SSF81606">
    <property type="entry name" value="PP2C-like"/>
    <property type="match status" value="1"/>
</dbReference>
<dbReference type="Gene3D" id="3.60.40.10">
    <property type="entry name" value="PPM-type phosphatase domain"/>
    <property type="match status" value="1"/>
</dbReference>
<keyword evidence="5" id="KW-1185">Reference proteome</keyword>
<comment type="caution">
    <text evidence="4">The sequence shown here is derived from an EMBL/GenBank/DDBJ whole genome shotgun (WGS) entry which is preliminary data.</text>
</comment>
<proteinExistence type="predicted"/>
<dbReference type="Proteomes" id="UP000614047">
    <property type="component" value="Unassembled WGS sequence"/>
</dbReference>
<organism evidence="4 5">
    <name type="scientific">Actinomadura viridis</name>
    <dbReference type="NCBI Taxonomy" id="58110"/>
    <lineage>
        <taxon>Bacteria</taxon>
        <taxon>Bacillati</taxon>
        <taxon>Actinomycetota</taxon>
        <taxon>Actinomycetes</taxon>
        <taxon>Streptosporangiales</taxon>
        <taxon>Thermomonosporaceae</taxon>
        <taxon>Actinomadura</taxon>
    </lineage>
</organism>
<dbReference type="GO" id="GO:0016791">
    <property type="term" value="F:phosphatase activity"/>
    <property type="evidence" value="ECO:0007669"/>
    <property type="project" value="TreeGrafter"/>
</dbReference>
<keyword evidence="2" id="KW-1133">Transmembrane helix</keyword>
<dbReference type="SMART" id="SM00331">
    <property type="entry name" value="PP2C_SIG"/>
    <property type="match status" value="1"/>
</dbReference>
<keyword evidence="2" id="KW-0812">Transmembrane</keyword>
<feature type="transmembrane region" description="Helical" evidence="2">
    <location>
        <begin position="20"/>
        <end position="39"/>
    </location>
</feature>
<feature type="domain" description="PPM-type phosphatase" evidence="3">
    <location>
        <begin position="142"/>
        <end position="365"/>
    </location>
</feature>
<keyword evidence="1" id="KW-0378">Hydrolase</keyword>